<dbReference type="RefSeq" id="WP_284306558.1">
    <property type="nucleotide sequence ID" value="NZ_BSPB01000003.1"/>
</dbReference>
<dbReference type="Pfam" id="PF00899">
    <property type="entry name" value="ThiF"/>
    <property type="match status" value="1"/>
</dbReference>
<evidence type="ECO:0000313" key="8">
    <source>
        <dbReference type="EMBL" id="GLS13090.1"/>
    </source>
</evidence>
<keyword evidence="1" id="KW-0645">Protease</keyword>
<evidence type="ECO:0000259" key="6">
    <source>
        <dbReference type="Pfam" id="PF00899"/>
    </source>
</evidence>
<dbReference type="InterPro" id="IPR032865">
    <property type="entry name" value="Prok-E2_A"/>
</dbReference>
<keyword evidence="2" id="KW-0479">Metal-binding</keyword>
<evidence type="ECO:0000256" key="4">
    <source>
        <dbReference type="ARBA" id="ARBA00022833"/>
    </source>
</evidence>
<dbReference type="Proteomes" id="UP001156903">
    <property type="component" value="Unassembled WGS sequence"/>
</dbReference>
<dbReference type="SUPFAM" id="SSF69572">
    <property type="entry name" value="Activating enzymes of the ubiquitin-like proteins"/>
    <property type="match status" value="1"/>
</dbReference>
<gene>
    <name evidence="8" type="ORF">GCM10007935_05190</name>
</gene>
<accession>A0ABQ6C2Y9</accession>
<evidence type="ECO:0000259" key="7">
    <source>
        <dbReference type="Pfam" id="PF14464"/>
    </source>
</evidence>
<comment type="caution">
    <text evidence="8">The sequence shown here is derived from an EMBL/GenBank/DDBJ whole genome shotgun (WGS) entry which is preliminary data.</text>
</comment>
<keyword evidence="5" id="KW-0482">Metalloprotease</keyword>
<dbReference type="InterPro" id="IPR035985">
    <property type="entry name" value="Ubiquitin-activating_enz"/>
</dbReference>
<evidence type="ECO:0000256" key="1">
    <source>
        <dbReference type="ARBA" id="ARBA00022670"/>
    </source>
</evidence>
<feature type="domain" description="THIF-type NAD/FAD binding fold" evidence="6">
    <location>
        <begin position="376"/>
        <end position="482"/>
    </location>
</feature>
<evidence type="ECO:0000313" key="9">
    <source>
        <dbReference type="Proteomes" id="UP001156903"/>
    </source>
</evidence>
<protein>
    <recommendedName>
        <fullName evidence="10">Thiamine biosynthesis protein ThiF</fullName>
    </recommendedName>
</protein>
<feature type="domain" description="JAB" evidence="7">
    <location>
        <begin position="621"/>
        <end position="739"/>
    </location>
</feature>
<evidence type="ECO:0000256" key="2">
    <source>
        <dbReference type="ARBA" id="ARBA00022723"/>
    </source>
</evidence>
<dbReference type="SUPFAM" id="SSF102712">
    <property type="entry name" value="JAB1/MPN domain"/>
    <property type="match status" value="1"/>
</dbReference>
<keyword evidence="3" id="KW-0378">Hydrolase</keyword>
<dbReference type="InterPro" id="IPR000594">
    <property type="entry name" value="ThiF_NAD_FAD-bd"/>
</dbReference>
<dbReference type="EMBL" id="BSPB01000003">
    <property type="protein sequence ID" value="GLS13090.1"/>
    <property type="molecule type" value="Genomic_DNA"/>
</dbReference>
<evidence type="ECO:0000256" key="3">
    <source>
        <dbReference type="ARBA" id="ARBA00022801"/>
    </source>
</evidence>
<evidence type="ECO:0000256" key="5">
    <source>
        <dbReference type="ARBA" id="ARBA00023049"/>
    </source>
</evidence>
<name>A0ABQ6C2Y9_9BURK</name>
<keyword evidence="4" id="KW-0862">Zinc</keyword>
<organism evidence="8 9">
    <name type="scientific">Hydrogenophaga electricum</name>
    <dbReference type="NCBI Taxonomy" id="1230953"/>
    <lineage>
        <taxon>Bacteria</taxon>
        <taxon>Pseudomonadati</taxon>
        <taxon>Pseudomonadota</taxon>
        <taxon>Betaproteobacteria</taxon>
        <taxon>Burkholderiales</taxon>
        <taxon>Comamonadaceae</taxon>
        <taxon>Hydrogenophaga</taxon>
    </lineage>
</organism>
<proteinExistence type="predicted"/>
<dbReference type="Pfam" id="PF14464">
    <property type="entry name" value="Prok-JAB"/>
    <property type="match status" value="1"/>
</dbReference>
<sequence length="751" mass="81039">MASEYHKLANVIEIADAAALTIPRARLLHDAVARQRDFAIVQLLQYDKDETPKLECIIVDVECDGVPPKNSVGIQYRERLALCVSDDPKLLVEVLALRKDFPILMHQNQGVPGAAASLCLYFEPAAAVMRTWTPQSFLRRIQWWLEKSARRELHPADQPVEHLFFATKYELVLPWNLPALRKSAEHRFVIARGPERPGGGFTCFLEAVPKDAAVKTSTTAPIELVLPPIVHGFVERDPATLGQLADILSRRGIELLPILRATLQARVGDKGVAASADDKSTVILLHIPLCRAEGEEPVGMTHRAFVLLTGGLELGVATGALFFHEKKYFSAAGLIGEQPATDWHTQPLLPMAVLRRNDAVAARKQSGITDEGPLGVLIGAGSLGSAMLNLWARAGWGRWTVIDKDHIKPHNLSRHTAYSQHIGCPKASVVADLHAAAMDGATEVTPLDADASDFSPGAVADALSGAKLVVDASTTLEYPRAVSAVDHFARHFSAFVTPTGNAAVLLAEDSQRLIRLRTLEAQYYRALIQEGWGSNHLAGNAGSFWSGASCRDISMVLPYSRIMGQASTLAEQIPAAVAQDGAMIRVWQRDPVRGAVEVHDVPVATERPTQLGEFALFIDAGVEQQLRDMRTKGFPNETGGVLLGYYDFNINAVVVVAGLPPPPDSKSSPGSFERGVAGLAEAVAEASRRTAGVVGYIGEWHSHPPGHSASPSRDDLVQLVHLALGMADDGLPAVQLIVGEQDLQVLQGAMK</sequence>
<reference evidence="9" key="1">
    <citation type="journal article" date="2019" name="Int. J. Syst. Evol. Microbiol.">
        <title>The Global Catalogue of Microorganisms (GCM) 10K type strain sequencing project: providing services to taxonomists for standard genome sequencing and annotation.</title>
        <authorList>
            <consortium name="The Broad Institute Genomics Platform"/>
            <consortium name="The Broad Institute Genome Sequencing Center for Infectious Disease"/>
            <person name="Wu L."/>
            <person name="Ma J."/>
        </authorList>
    </citation>
    <scope>NUCLEOTIDE SEQUENCE [LARGE SCALE GENOMIC DNA]</scope>
    <source>
        <strain evidence="9">NBRC 109341</strain>
    </source>
</reference>
<keyword evidence="9" id="KW-1185">Reference proteome</keyword>
<evidence type="ECO:0008006" key="10">
    <source>
        <dbReference type="Google" id="ProtNLM"/>
    </source>
</evidence>
<dbReference type="Gene3D" id="3.40.50.720">
    <property type="entry name" value="NAD(P)-binding Rossmann-like Domain"/>
    <property type="match status" value="1"/>
</dbReference>
<dbReference type="Pfam" id="PF14457">
    <property type="entry name" value="Prok-E2_A"/>
    <property type="match status" value="1"/>
</dbReference>
<dbReference type="InterPro" id="IPR028090">
    <property type="entry name" value="JAB_dom_prok"/>
</dbReference>
<dbReference type="Gene3D" id="3.40.140.10">
    <property type="entry name" value="Cytidine Deaminase, domain 2"/>
    <property type="match status" value="1"/>
</dbReference>